<name>A0AA35LXT3_9HYPO</name>
<keyword evidence="3" id="KW-1185">Reference proteome</keyword>
<sequence length="66" mass="7081">MALPLLLVGSIGRAETLEDPIAEYERQSTGREKQIEKSDQEHGEPQLGLSEPKNRSTPGAPAGAKP</sequence>
<evidence type="ECO:0000256" key="1">
    <source>
        <dbReference type="SAM" id="MobiDB-lite"/>
    </source>
</evidence>
<evidence type="ECO:0000313" key="2">
    <source>
        <dbReference type="EMBL" id="CAI6085085.1"/>
    </source>
</evidence>
<reference evidence="2" key="1">
    <citation type="submission" date="2023-01" db="EMBL/GenBank/DDBJ databases">
        <authorList>
            <person name="Piombo E."/>
        </authorList>
    </citation>
    <scope>NUCLEOTIDE SEQUENCE</scope>
</reference>
<feature type="region of interest" description="Disordered" evidence="1">
    <location>
        <begin position="19"/>
        <end position="66"/>
    </location>
</feature>
<gene>
    <name evidence="2" type="ORF">CCHLO57077_00016255</name>
</gene>
<protein>
    <submittedName>
        <fullName evidence="2">Uncharacterized protein</fullName>
    </submittedName>
</protein>
<proteinExistence type="predicted"/>
<organism evidence="2 3">
    <name type="scientific">Clonostachys chloroleuca</name>
    <dbReference type="NCBI Taxonomy" id="1926264"/>
    <lineage>
        <taxon>Eukaryota</taxon>
        <taxon>Fungi</taxon>
        <taxon>Dikarya</taxon>
        <taxon>Ascomycota</taxon>
        <taxon>Pezizomycotina</taxon>
        <taxon>Sordariomycetes</taxon>
        <taxon>Hypocreomycetidae</taxon>
        <taxon>Hypocreales</taxon>
        <taxon>Bionectriaceae</taxon>
        <taxon>Clonostachys</taxon>
    </lineage>
</organism>
<dbReference type="AlphaFoldDB" id="A0AA35LXT3"/>
<feature type="compositionally biased region" description="Basic and acidic residues" evidence="1">
    <location>
        <begin position="23"/>
        <end position="44"/>
    </location>
</feature>
<comment type="caution">
    <text evidence="2">The sequence shown here is derived from an EMBL/GenBank/DDBJ whole genome shotgun (WGS) entry which is preliminary data.</text>
</comment>
<accession>A0AA35LXT3</accession>
<dbReference type="EMBL" id="CABFNP030000758">
    <property type="protein sequence ID" value="CAI6085085.1"/>
    <property type="molecule type" value="Genomic_DNA"/>
</dbReference>
<dbReference type="Proteomes" id="UP001160390">
    <property type="component" value="Unassembled WGS sequence"/>
</dbReference>
<evidence type="ECO:0000313" key="3">
    <source>
        <dbReference type="Proteomes" id="UP001160390"/>
    </source>
</evidence>